<evidence type="ECO:0000256" key="1">
    <source>
        <dbReference type="ARBA" id="ARBA00004571"/>
    </source>
</evidence>
<comment type="caution">
    <text evidence="13">The sequence shown here is derived from an EMBL/GenBank/DDBJ whole genome shotgun (WGS) entry which is preliminary data.</text>
</comment>
<evidence type="ECO:0000313" key="13">
    <source>
        <dbReference type="EMBL" id="RDU69636.1"/>
    </source>
</evidence>
<keyword evidence="7 9" id="KW-0472">Membrane</keyword>
<dbReference type="InterPro" id="IPR010917">
    <property type="entry name" value="TonB_rcpt_CS"/>
</dbReference>
<proteinExistence type="inferred from homology"/>
<evidence type="ECO:0000259" key="11">
    <source>
        <dbReference type="Pfam" id="PF00593"/>
    </source>
</evidence>
<evidence type="ECO:0000256" key="10">
    <source>
        <dbReference type="RuleBase" id="RU003357"/>
    </source>
</evidence>
<comment type="subcellular location">
    <subcellularLocation>
        <location evidence="1 9">Cell outer membrane</location>
        <topology evidence="1 9">Multi-pass membrane protein</topology>
    </subcellularLocation>
</comment>
<keyword evidence="4 9" id="KW-0812">Transmembrane</keyword>
<keyword evidence="8 9" id="KW-0998">Cell outer membrane</keyword>
<evidence type="ECO:0000256" key="4">
    <source>
        <dbReference type="ARBA" id="ARBA00022692"/>
    </source>
</evidence>
<comment type="similarity">
    <text evidence="9 10">Belongs to the TonB-dependent receptor family.</text>
</comment>
<dbReference type="PANTHER" id="PTHR30069">
    <property type="entry name" value="TONB-DEPENDENT OUTER MEMBRANE RECEPTOR"/>
    <property type="match status" value="1"/>
</dbReference>
<dbReference type="PROSITE" id="PS01156">
    <property type="entry name" value="TONB_DEPENDENT_REC_2"/>
    <property type="match status" value="1"/>
</dbReference>
<evidence type="ECO:0000259" key="12">
    <source>
        <dbReference type="Pfam" id="PF07715"/>
    </source>
</evidence>
<dbReference type="InterPro" id="IPR037066">
    <property type="entry name" value="Plug_dom_sf"/>
</dbReference>
<dbReference type="Gene3D" id="2.170.130.10">
    <property type="entry name" value="TonB-dependent receptor, plug domain"/>
    <property type="match status" value="1"/>
</dbReference>
<keyword evidence="13" id="KW-0675">Receptor</keyword>
<keyword evidence="5" id="KW-0732">Signal</keyword>
<feature type="domain" description="TonB-dependent receptor plug" evidence="12">
    <location>
        <begin position="33"/>
        <end position="140"/>
    </location>
</feature>
<dbReference type="PROSITE" id="PS52016">
    <property type="entry name" value="TONB_DEPENDENT_REC_3"/>
    <property type="match status" value="1"/>
</dbReference>
<dbReference type="AlphaFoldDB" id="A0A3D8IXE5"/>
<evidence type="ECO:0000256" key="3">
    <source>
        <dbReference type="ARBA" id="ARBA00022452"/>
    </source>
</evidence>
<dbReference type="Proteomes" id="UP000257067">
    <property type="component" value="Unassembled WGS sequence"/>
</dbReference>
<dbReference type="InterPro" id="IPR000531">
    <property type="entry name" value="Beta-barrel_TonB"/>
</dbReference>
<organism evidence="13 14">
    <name type="scientific">Helicobacter cholecystus</name>
    <dbReference type="NCBI Taxonomy" id="45498"/>
    <lineage>
        <taxon>Bacteria</taxon>
        <taxon>Pseudomonadati</taxon>
        <taxon>Campylobacterota</taxon>
        <taxon>Epsilonproteobacteria</taxon>
        <taxon>Campylobacterales</taxon>
        <taxon>Helicobacteraceae</taxon>
        <taxon>Helicobacter</taxon>
    </lineage>
</organism>
<gene>
    <name evidence="13" type="ORF">CQA62_03030</name>
</gene>
<dbReference type="Pfam" id="PF00593">
    <property type="entry name" value="TonB_dep_Rec_b-barrel"/>
    <property type="match status" value="1"/>
</dbReference>
<dbReference type="GO" id="GO:0009279">
    <property type="term" value="C:cell outer membrane"/>
    <property type="evidence" value="ECO:0007669"/>
    <property type="project" value="UniProtKB-SubCell"/>
</dbReference>
<reference evidence="13 14" key="1">
    <citation type="submission" date="2018-04" db="EMBL/GenBank/DDBJ databases">
        <title>Novel Campyloabacter and Helicobacter Species and Strains.</title>
        <authorList>
            <person name="Mannion A.J."/>
            <person name="Shen Z."/>
            <person name="Fox J.G."/>
        </authorList>
    </citation>
    <scope>NUCLEOTIDE SEQUENCE [LARGE SCALE GENOMIC DNA]</scope>
    <source>
        <strain evidence="13 14">ATCC 700242</strain>
    </source>
</reference>
<dbReference type="PANTHER" id="PTHR30069:SF27">
    <property type="entry name" value="BLL4766 PROTEIN"/>
    <property type="match status" value="1"/>
</dbReference>
<dbReference type="SUPFAM" id="SSF56935">
    <property type="entry name" value="Porins"/>
    <property type="match status" value="1"/>
</dbReference>
<keyword evidence="2 9" id="KW-0813">Transport</keyword>
<dbReference type="GO" id="GO:0044718">
    <property type="term" value="P:siderophore transmembrane transport"/>
    <property type="evidence" value="ECO:0007669"/>
    <property type="project" value="TreeGrafter"/>
</dbReference>
<dbReference type="Pfam" id="PF07715">
    <property type="entry name" value="Plug"/>
    <property type="match status" value="1"/>
</dbReference>
<evidence type="ECO:0000256" key="8">
    <source>
        <dbReference type="ARBA" id="ARBA00023237"/>
    </source>
</evidence>
<dbReference type="InterPro" id="IPR012910">
    <property type="entry name" value="Plug_dom"/>
</dbReference>
<evidence type="ECO:0000256" key="9">
    <source>
        <dbReference type="PROSITE-ProRule" id="PRU01360"/>
    </source>
</evidence>
<name>A0A3D8IXE5_9HELI</name>
<dbReference type="Gene3D" id="2.40.170.20">
    <property type="entry name" value="TonB-dependent receptor, beta-barrel domain"/>
    <property type="match status" value="1"/>
</dbReference>
<dbReference type="OrthoDB" id="78201at2"/>
<feature type="domain" description="TonB-dependent receptor-like beta-barrel" evidence="11">
    <location>
        <begin position="213"/>
        <end position="675"/>
    </location>
</feature>
<accession>A0A3D8IXE5</accession>
<dbReference type="InterPro" id="IPR039426">
    <property type="entry name" value="TonB-dep_rcpt-like"/>
</dbReference>
<evidence type="ECO:0000256" key="6">
    <source>
        <dbReference type="ARBA" id="ARBA00023077"/>
    </source>
</evidence>
<dbReference type="InterPro" id="IPR036942">
    <property type="entry name" value="Beta-barrel_TonB_sf"/>
</dbReference>
<evidence type="ECO:0000256" key="5">
    <source>
        <dbReference type="ARBA" id="ARBA00022729"/>
    </source>
</evidence>
<keyword evidence="14" id="KW-1185">Reference proteome</keyword>
<protein>
    <submittedName>
        <fullName evidence="13">TonB-dependent receptor</fullName>
    </submittedName>
</protein>
<keyword evidence="6 10" id="KW-0798">TonB box</keyword>
<evidence type="ECO:0000256" key="2">
    <source>
        <dbReference type="ARBA" id="ARBA00022448"/>
    </source>
</evidence>
<evidence type="ECO:0000256" key="7">
    <source>
        <dbReference type="ARBA" id="ARBA00023136"/>
    </source>
</evidence>
<dbReference type="EMBL" id="NXLU01000002">
    <property type="protein sequence ID" value="RDU69636.1"/>
    <property type="molecule type" value="Genomic_DNA"/>
</dbReference>
<dbReference type="GO" id="GO:0015344">
    <property type="term" value="F:siderophore uptake transmembrane transporter activity"/>
    <property type="evidence" value="ECO:0007669"/>
    <property type="project" value="TreeGrafter"/>
</dbReference>
<keyword evidence="3 9" id="KW-1134">Transmembrane beta strand</keyword>
<dbReference type="RefSeq" id="WP_104724340.1">
    <property type="nucleotide sequence ID" value="NZ_FZNE01000003.1"/>
</dbReference>
<sequence length="713" mass="80436">MKKILFLPMSLAFSLEQIELHTVEVNGMQYKLDDLNRNVYVIDSTLIKNKGFQDTKSIFSSLPFVTFSDFGLGANIDLRGQGASSNVNTQILFNGISMNMLDSSHGVTPLNSISPDEIENIEILAGGGAVMYGNGTRGGVVNITTKRRYEKLYSSLGTQYSYSNGNRVKLDAKIADKIADKFYYTIGGNYQYTQGYRDKDSSHLGNINTSLTWDINSSNSIYTDFSYFTSLQNTTPLLRFSAISSPSKSDRAKAGNGEIISTQNRYSQSIGYEAKFGSDHALDLKAFFHYYKLGYKKNLQIMDYNYAKFFLQDTHISQDGSSFLDEKIGLQAKYTYTHHNGELIVGAESIYQKGERNLKLDINWNGNIALPPSGSSQISLTGYHHLINTQVNVSKWINSLYLLERYNFNNDFSLTGGARYELALYGGERELYNDMNIQMGKPMPFPPYSLYKSISSLRHNYALEVTPRYDFGFGDIYGKYERGFRSPNPDNLTSRNGSGSKSEYLDTNIKSETFDTFELGAKFFVNEYAMFFMTGFYTLTHDEIYTLGSAHTGNGFKVGNYKLTQRAGVELASEQNFLDGILSFAQSFSYIDARILESGIESIAKGSIIPYVSKYKATLSANYRFVEHWNLWISSSFVGTQRDTAQNTIPAYNLTDIGMDFTYEGFSLSFGVRNVADTLYYSFYNKDKSDEVTGYAFLIAEGRSYFINGRYKF</sequence>
<evidence type="ECO:0000313" key="14">
    <source>
        <dbReference type="Proteomes" id="UP000257067"/>
    </source>
</evidence>